<dbReference type="AlphaFoldDB" id="A0A6G1G0S7"/>
<dbReference type="RefSeq" id="XP_033533346.1">
    <property type="nucleotide sequence ID" value="XM_033682561.1"/>
</dbReference>
<dbReference type="EMBL" id="ML975160">
    <property type="protein sequence ID" value="KAF1811715.1"/>
    <property type="molecule type" value="Genomic_DNA"/>
</dbReference>
<comment type="pathway">
    <text evidence="2">Protein modification; protein glycosylation.</text>
</comment>
<dbReference type="InterPro" id="IPR026050">
    <property type="entry name" value="C1GALT1/C1GALT1_chp1"/>
</dbReference>
<evidence type="ECO:0000256" key="10">
    <source>
        <dbReference type="ARBA" id="ARBA00022989"/>
    </source>
</evidence>
<dbReference type="OrthoDB" id="414175at2759"/>
<evidence type="ECO:0000313" key="13">
    <source>
        <dbReference type="EMBL" id="KAF1811715.1"/>
    </source>
</evidence>
<dbReference type="InterPro" id="IPR003378">
    <property type="entry name" value="Fringe-like_glycosylTrfase"/>
</dbReference>
<keyword evidence="11" id="KW-0472">Membrane</keyword>
<evidence type="ECO:0000256" key="11">
    <source>
        <dbReference type="ARBA" id="ARBA00023136"/>
    </source>
</evidence>
<dbReference type="EC" id="2.4.1.122" evidence="4"/>
<reference evidence="13 15" key="1">
    <citation type="submission" date="2020-01" db="EMBL/GenBank/DDBJ databases">
        <authorList>
            <consortium name="DOE Joint Genome Institute"/>
            <person name="Haridas S."/>
            <person name="Albert R."/>
            <person name="Binder M."/>
            <person name="Bloem J."/>
            <person name="Labutti K."/>
            <person name="Salamov A."/>
            <person name="Andreopoulos B."/>
            <person name="Baker S.E."/>
            <person name="Barry K."/>
            <person name="Bills G."/>
            <person name="Bluhm B.H."/>
            <person name="Cannon C."/>
            <person name="Castanera R."/>
            <person name="Culley D.E."/>
            <person name="Daum C."/>
            <person name="Ezra D."/>
            <person name="Gonzalez J.B."/>
            <person name="Henrissat B."/>
            <person name="Kuo A."/>
            <person name="Liang C."/>
            <person name="Lipzen A."/>
            <person name="Lutzoni F."/>
            <person name="Magnuson J."/>
            <person name="Mondo S."/>
            <person name="Nolan M."/>
            <person name="Ohm R."/>
            <person name="Pangilinan J."/>
            <person name="Park H.-J."/>
            <person name="Ramirez L."/>
            <person name="Alfaro M."/>
            <person name="Sun H."/>
            <person name="Tritt A."/>
            <person name="Yoshinaga Y."/>
            <person name="Zwiers L.-H."/>
            <person name="Turgeon B.G."/>
            <person name="Goodwin S.B."/>
            <person name="Spatafora J.W."/>
            <person name="Crous P.W."/>
            <person name="Grigoriev I.V."/>
        </authorList>
    </citation>
    <scope>NUCLEOTIDE SEQUENCE</scope>
    <source>
        <strain evidence="13 15">CBS 781.70</strain>
    </source>
</reference>
<evidence type="ECO:0000259" key="12">
    <source>
        <dbReference type="Pfam" id="PF02434"/>
    </source>
</evidence>
<accession>A0A6G1G0S7</accession>
<gene>
    <name evidence="13 15" type="ORF">P152DRAFT_507906</name>
</gene>
<protein>
    <recommendedName>
        <fullName evidence="4">N-acetylgalactosaminide beta-1,3-galactosyltransferase</fullName>
        <ecNumber evidence="4">2.4.1.122</ecNumber>
    </recommendedName>
</protein>
<dbReference type="PANTHER" id="PTHR23033">
    <property type="entry name" value="BETA1,3-GALACTOSYLTRANSFERASE"/>
    <property type="match status" value="1"/>
</dbReference>
<organism evidence="13">
    <name type="scientific">Eremomyces bilateralis CBS 781.70</name>
    <dbReference type="NCBI Taxonomy" id="1392243"/>
    <lineage>
        <taxon>Eukaryota</taxon>
        <taxon>Fungi</taxon>
        <taxon>Dikarya</taxon>
        <taxon>Ascomycota</taxon>
        <taxon>Pezizomycotina</taxon>
        <taxon>Dothideomycetes</taxon>
        <taxon>Dothideomycetes incertae sedis</taxon>
        <taxon>Eremomycetales</taxon>
        <taxon>Eremomycetaceae</taxon>
        <taxon>Eremomyces</taxon>
    </lineage>
</organism>
<dbReference type="GO" id="GO:0000166">
    <property type="term" value="F:nucleotide binding"/>
    <property type="evidence" value="ECO:0007669"/>
    <property type="project" value="UniProtKB-KW"/>
</dbReference>
<dbReference type="Proteomes" id="UP000504638">
    <property type="component" value="Unplaced"/>
</dbReference>
<dbReference type="GO" id="GO:0016020">
    <property type="term" value="C:membrane"/>
    <property type="evidence" value="ECO:0007669"/>
    <property type="project" value="UniProtKB-SubCell"/>
</dbReference>
<evidence type="ECO:0000256" key="9">
    <source>
        <dbReference type="ARBA" id="ARBA00022968"/>
    </source>
</evidence>
<evidence type="ECO:0000256" key="4">
    <source>
        <dbReference type="ARBA" id="ARBA00012557"/>
    </source>
</evidence>
<dbReference type="GeneID" id="54423131"/>
<dbReference type="Gene3D" id="3.90.550.50">
    <property type="match status" value="1"/>
</dbReference>
<evidence type="ECO:0000313" key="15">
    <source>
        <dbReference type="RefSeq" id="XP_033533346.1"/>
    </source>
</evidence>
<keyword evidence="14" id="KW-1185">Reference proteome</keyword>
<keyword evidence="6" id="KW-0808">Transferase</keyword>
<evidence type="ECO:0000256" key="3">
    <source>
        <dbReference type="ARBA" id="ARBA00006462"/>
    </source>
</evidence>
<keyword evidence="10" id="KW-1133">Transmembrane helix</keyword>
<keyword evidence="8" id="KW-0547">Nucleotide-binding</keyword>
<reference evidence="15" key="3">
    <citation type="submission" date="2025-04" db="UniProtKB">
        <authorList>
            <consortium name="RefSeq"/>
        </authorList>
    </citation>
    <scope>IDENTIFICATION</scope>
    <source>
        <strain evidence="15">CBS 781.70</strain>
    </source>
</reference>
<dbReference type="Pfam" id="PF02434">
    <property type="entry name" value="Fringe"/>
    <property type="match status" value="1"/>
</dbReference>
<proteinExistence type="inferred from homology"/>
<comment type="subcellular location">
    <subcellularLocation>
        <location evidence="1">Membrane</location>
        <topology evidence="1">Single-pass type II membrane protein</topology>
    </subcellularLocation>
</comment>
<feature type="domain" description="Fringe-like glycosyltransferase" evidence="12">
    <location>
        <begin position="141"/>
        <end position="234"/>
    </location>
</feature>
<evidence type="ECO:0000256" key="8">
    <source>
        <dbReference type="ARBA" id="ARBA00022741"/>
    </source>
</evidence>
<evidence type="ECO:0000313" key="14">
    <source>
        <dbReference type="Proteomes" id="UP000504638"/>
    </source>
</evidence>
<reference evidence="15" key="2">
    <citation type="submission" date="2020-04" db="EMBL/GenBank/DDBJ databases">
        <authorList>
            <consortium name="NCBI Genome Project"/>
        </authorList>
    </citation>
    <scope>NUCLEOTIDE SEQUENCE</scope>
    <source>
        <strain evidence="15">CBS 781.70</strain>
    </source>
</reference>
<keyword evidence="7" id="KW-0812">Transmembrane</keyword>
<evidence type="ECO:0000256" key="6">
    <source>
        <dbReference type="ARBA" id="ARBA00022679"/>
    </source>
</evidence>
<comment type="similarity">
    <text evidence="3">Belongs to the glycosyltransferase 31 family. Beta3-Gal-T subfamily.</text>
</comment>
<evidence type="ECO:0000256" key="7">
    <source>
        <dbReference type="ARBA" id="ARBA00022692"/>
    </source>
</evidence>
<evidence type="ECO:0000256" key="5">
    <source>
        <dbReference type="ARBA" id="ARBA00022676"/>
    </source>
</evidence>
<sequence>MDDEYIESPVLHDPRCAAFPDLGNVVIAVKTGATEVQRRLPIQMLTSLRCVRNVMVFSDLEEDVAGFHIHDALDMIPSSAMEGNSDFAFYLKQKELKKYGEVEAMMGGVLDPRRPEDLAAWTLDKYKQVHILEKIWDAFPERDWYMMIDADTYLSWSNLLLWLERLPDPSEKSYLGSPARWAEVAFAHGGSGILMSRATVYDFAVTHNGSAASWDKPMHEECCGDYVIGMILKERGIILKESWPTINGENPVTLPFGSTHWCEPSVTMHHVQPNHMSIIANFERSRANQTSPWTFSDFFNAVVRNNLPDELEDWDSLSTDTMEQAESYNACKQRCEQAKECFQFAFDGKRCGLGKSIHLGQRRDQKDNKKWRSGWNKSKIEQWIAKQPPCHPTFPHT</sequence>
<name>A0A6G1G0S7_9PEZI</name>
<dbReference type="GO" id="GO:0016263">
    <property type="term" value="F:glycoprotein-N-acetylgalactosamine 3-beta-galactosyltransferase activity"/>
    <property type="evidence" value="ECO:0007669"/>
    <property type="project" value="UniProtKB-EC"/>
</dbReference>
<evidence type="ECO:0000256" key="1">
    <source>
        <dbReference type="ARBA" id="ARBA00004606"/>
    </source>
</evidence>
<keyword evidence="5" id="KW-0328">Glycosyltransferase</keyword>
<evidence type="ECO:0000256" key="2">
    <source>
        <dbReference type="ARBA" id="ARBA00004922"/>
    </source>
</evidence>
<dbReference type="PANTHER" id="PTHR23033:SF40">
    <property type="entry name" value="APPLE DOMAIN-CONTAINING PROTEIN"/>
    <property type="match status" value="1"/>
</dbReference>
<keyword evidence="9" id="KW-0735">Signal-anchor</keyword>